<dbReference type="AlphaFoldDB" id="A0A6H3FA85"/>
<dbReference type="Pfam" id="PF01058">
    <property type="entry name" value="Oxidored_q6"/>
    <property type="match status" value="1"/>
</dbReference>
<dbReference type="EMBL" id="SIXC01000010">
    <property type="protein sequence ID" value="TBH79072.1"/>
    <property type="molecule type" value="Genomic_DNA"/>
</dbReference>
<dbReference type="SUPFAM" id="SSF56770">
    <property type="entry name" value="HydA/Nqo6-like"/>
    <property type="match status" value="1"/>
</dbReference>
<keyword evidence="5" id="KW-0479">Metal-binding</keyword>
<evidence type="ECO:0000256" key="5">
    <source>
        <dbReference type="ARBA" id="ARBA00022723"/>
    </source>
</evidence>
<evidence type="ECO:0000313" key="10">
    <source>
        <dbReference type="Proteomes" id="UP000292919"/>
    </source>
</evidence>
<evidence type="ECO:0000256" key="6">
    <source>
        <dbReference type="ARBA" id="ARBA00023004"/>
    </source>
</evidence>
<dbReference type="GO" id="GO:0051539">
    <property type="term" value="F:4 iron, 4 sulfur cluster binding"/>
    <property type="evidence" value="ECO:0007669"/>
    <property type="project" value="UniProtKB-KW"/>
</dbReference>
<feature type="domain" description="4Fe-4S ferredoxin-type" evidence="8">
    <location>
        <begin position="64"/>
        <end position="93"/>
    </location>
</feature>
<comment type="caution">
    <text evidence="9">The sequence shown here is derived from an EMBL/GenBank/DDBJ whole genome shotgun (WGS) entry which is preliminary data.</text>
</comment>
<dbReference type="PROSITE" id="PS00198">
    <property type="entry name" value="4FE4S_FER_1"/>
    <property type="match status" value="1"/>
</dbReference>
<dbReference type="PANTHER" id="PTHR42989:SF1">
    <property type="entry name" value="FORMATE HYDROGENLYASE SUBUNIT 7-RELATED"/>
    <property type="match status" value="1"/>
</dbReference>
<dbReference type="RefSeq" id="WP_130958095.1">
    <property type="nucleotide sequence ID" value="NZ_JBHSHA010000004.1"/>
</dbReference>
<evidence type="ECO:0000259" key="8">
    <source>
        <dbReference type="PROSITE" id="PS51379"/>
    </source>
</evidence>
<sequence>MLRIIRERLHQKYRTLDYPRRQPALSPRFLGRPVLTPVDCGPCRVCLDICPTGALLPTLGAEDGAPTLDMGRCTFCGACRDACPKGAIAFTGEHRLASFTREGLLVRPGVAAAKQEAAHNAPPAAREKFALFRRSLKLRQVSAGGCNACEADCNVLTTLVYDLGRFGIDFVASPRHADGLAVTGPVTENMRLALLDTYAALPEPRLVLAVGACAISGGLFRHAPQCNKGVSNLLPVDLFIPGCPPNPWTILDGLLSLRG</sequence>
<name>A0A6H3FA85_9BACT</name>
<comment type="similarity">
    <text evidence="2">Belongs to the complex I 20 kDa subunit family.</text>
</comment>
<accession>A0A6H3FA85</accession>
<dbReference type="SUPFAM" id="SSF54862">
    <property type="entry name" value="4Fe-4S ferredoxins"/>
    <property type="match status" value="1"/>
</dbReference>
<evidence type="ECO:0000256" key="1">
    <source>
        <dbReference type="ARBA" id="ARBA00001966"/>
    </source>
</evidence>
<dbReference type="InterPro" id="IPR052375">
    <property type="entry name" value="Complex_I_20kDa-like"/>
</dbReference>
<evidence type="ECO:0000313" key="9">
    <source>
        <dbReference type="EMBL" id="TBH79072.1"/>
    </source>
</evidence>
<evidence type="ECO:0000256" key="3">
    <source>
        <dbReference type="ARBA" id="ARBA00010870"/>
    </source>
</evidence>
<dbReference type="InterPro" id="IPR006137">
    <property type="entry name" value="NADH_UbQ_OxRdtase-like_20kDa"/>
</dbReference>
<dbReference type="Gene3D" id="3.30.70.20">
    <property type="match status" value="1"/>
</dbReference>
<dbReference type="Gene3D" id="3.40.50.12280">
    <property type="match status" value="1"/>
</dbReference>
<keyword evidence="10" id="KW-1185">Reference proteome</keyword>
<dbReference type="PANTHER" id="PTHR42989">
    <property type="entry name" value="HYDROGENASE-4 COMPONENT I"/>
    <property type="match status" value="1"/>
</dbReference>
<comment type="cofactor">
    <cofactor evidence="1">
        <name>[4Fe-4S] cluster</name>
        <dbReference type="ChEBI" id="CHEBI:49883"/>
    </cofactor>
</comment>
<dbReference type="GO" id="GO:0046872">
    <property type="term" value="F:metal ion binding"/>
    <property type="evidence" value="ECO:0007669"/>
    <property type="project" value="UniProtKB-KW"/>
</dbReference>
<dbReference type="InterPro" id="IPR017896">
    <property type="entry name" value="4Fe4S_Fe-S-bd"/>
</dbReference>
<dbReference type="InterPro" id="IPR017900">
    <property type="entry name" value="4Fe4S_Fe_S_CS"/>
</dbReference>
<evidence type="ECO:0000256" key="4">
    <source>
        <dbReference type="ARBA" id="ARBA00022485"/>
    </source>
</evidence>
<dbReference type="Pfam" id="PF12838">
    <property type="entry name" value="Fer4_7"/>
    <property type="match status" value="1"/>
</dbReference>
<gene>
    <name evidence="9" type="ORF">EB812_08705</name>
</gene>
<organism evidence="9 10">
    <name type="scientific">Desulfovibrio legallii</name>
    <dbReference type="NCBI Taxonomy" id="571438"/>
    <lineage>
        <taxon>Bacteria</taxon>
        <taxon>Pseudomonadati</taxon>
        <taxon>Thermodesulfobacteriota</taxon>
        <taxon>Desulfovibrionia</taxon>
        <taxon>Desulfovibrionales</taxon>
        <taxon>Desulfovibrionaceae</taxon>
        <taxon>Desulfovibrio</taxon>
    </lineage>
</organism>
<keyword evidence="7" id="KW-0411">Iron-sulfur</keyword>
<feature type="domain" description="4Fe-4S ferredoxin-type" evidence="8">
    <location>
        <begin position="31"/>
        <end position="60"/>
    </location>
</feature>
<protein>
    <submittedName>
        <fullName evidence="9">4Fe-4S dicluster domain-containing protein</fullName>
    </submittedName>
</protein>
<evidence type="ECO:0000256" key="2">
    <source>
        <dbReference type="ARBA" id="ARBA00009173"/>
    </source>
</evidence>
<keyword evidence="6" id="KW-0408">Iron</keyword>
<dbReference type="PROSITE" id="PS51379">
    <property type="entry name" value="4FE4S_FER_2"/>
    <property type="match status" value="2"/>
</dbReference>
<reference evidence="9 10" key="1">
    <citation type="submission" date="2018-12" db="EMBL/GenBank/DDBJ databases">
        <title>First genome draft of Desulfovibrio legallis sp. nov.</title>
        <authorList>
            <person name="Ben Dhia O."/>
            <person name="Najjari A."/>
            <person name="Ferjani R."/>
            <person name="Fhoula I."/>
            <person name="Fardeau M.-L."/>
            <person name="Boudabbous A."/>
            <person name="Ouzari H.I."/>
        </authorList>
    </citation>
    <scope>NUCLEOTIDE SEQUENCE [LARGE SCALE GENOMIC DNA]</scope>
    <source>
        <strain evidence="9 10">H1T</strain>
    </source>
</reference>
<keyword evidence="4" id="KW-0004">4Fe-4S</keyword>
<dbReference type="Proteomes" id="UP000292919">
    <property type="component" value="Unassembled WGS sequence"/>
</dbReference>
<proteinExistence type="inferred from homology"/>
<evidence type="ECO:0000256" key="7">
    <source>
        <dbReference type="ARBA" id="ARBA00023014"/>
    </source>
</evidence>
<comment type="similarity">
    <text evidence="3">Belongs to the FrhG family.</text>
</comment>